<keyword evidence="2" id="KW-0472">Membrane</keyword>
<sequence>MPEPEGGNGMSDSNDDPSGDHVTDALMGGSAYERLRFERYSVFKQSIPQKMHFQSALLFGLAAVLPVMAALPADVREALNANEVAAASPRVILLGLLGGALVFVCGIGLATLGFARLKLGSSITESQAETMLNLEEVASLLSLIIGGISIVLTICYALMAHGGMGTIQAYVRTVGRDPYVASGFDVSVVAVAASAFVGGVALFVLAQAIHLQFRLKLGADANA</sequence>
<dbReference type="Proteomes" id="UP000319894">
    <property type="component" value="Unassembled WGS sequence"/>
</dbReference>
<keyword evidence="2" id="KW-1133">Transmembrane helix</keyword>
<protein>
    <submittedName>
        <fullName evidence="3">Uncharacterized protein</fullName>
    </submittedName>
</protein>
<comment type="caution">
    <text evidence="3">The sequence shown here is derived from an EMBL/GenBank/DDBJ whole genome shotgun (WGS) entry which is preliminary data.</text>
</comment>
<dbReference type="InParanoid" id="A0A554N9W0"/>
<name>A0A554N9W0_9EURY</name>
<keyword evidence="2" id="KW-0812">Transmembrane</keyword>
<evidence type="ECO:0000256" key="1">
    <source>
        <dbReference type="SAM" id="MobiDB-lite"/>
    </source>
</evidence>
<feature type="transmembrane region" description="Helical" evidence="2">
    <location>
        <begin position="53"/>
        <end position="71"/>
    </location>
</feature>
<accession>A0A554N9W0</accession>
<feature type="region of interest" description="Disordered" evidence="1">
    <location>
        <begin position="1"/>
        <end position="23"/>
    </location>
</feature>
<feature type="transmembrane region" description="Helical" evidence="2">
    <location>
        <begin position="91"/>
        <end position="117"/>
    </location>
</feature>
<reference evidence="3 4" key="1">
    <citation type="submission" date="2018-06" db="EMBL/GenBank/DDBJ databases">
        <title>Natronomonas sp. F16-60 a new haloarchaeon isolated from a solar saltern of Isla Cristina, Huelva, Spain.</title>
        <authorList>
            <person name="Duran-Viseras A."/>
            <person name="Sanchez-Porro C."/>
            <person name="Ventosa A."/>
        </authorList>
    </citation>
    <scope>NUCLEOTIDE SEQUENCE [LARGE SCALE GENOMIC DNA]</scope>
    <source>
        <strain evidence="3 4">F16-60</strain>
    </source>
</reference>
<organism evidence="3 4">
    <name type="scientific">Haloglomus irregulare</name>
    <dbReference type="NCBI Taxonomy" id="2234134"/>
    <lineage>
        <taxon>Archaea</taxon>
        <taxon>Methanobacteriati</taxon>
        <taxon>Methanobacteriota</taxon>
        <taxon>Stenosarchaea group</taxon>
        <taxon>Halobacteria</taxon>
        <taxon>Halobacteriales</taxon>
        <taxon>Natronomonadaceae</taxon>
        <taxon>Haloglomus</taxon>
    </lineage>
</organism>
<evidence type="ECO:0000313" key="3">
    <source>
        <dbReference type="EMBL" id="TSD14188.1"/>
    </source>
</evidence>
<feature type="transmembrane region" description="Helical" evidence="2">
    <location>
        <begin position="137"/>
        <end position="159"/>
    </location>
</feature>
<dbReference type="EMBL" id="QMDX01000004">
    <property type="protein sequence ID" value="TSD14188.1"/>
    <property type="molecule type" value="Genomic_DNA"/>
</dbReference>
<evidence type="ECO:0000256" key="2">
    <source>
        <dbReference type="SAM" id="Phobius"/>
    </source>
</evidence>
<proteinExistence type="predicted"/>
<dbReference type="AlphaFoldDB" id="A0A554N9W0"/>
<keyword evidence="4" id="KW-1185">Reference proteome</keyword>
<gene>
    <name evidence="3" type="ORF">DP107_07990</name>
</gene>
<feature type="transmembrane region" description="Helical" evidence="2">
    <location>
        <begin position="179"/>
        <end position="206"/>
    </location>
</feature>
<evidence type="ECO:0000313" key="4">
    <source>
        <dbReference type="Proteomes" id="UP000319894"/>
    </source>
</evidence>